<keyword evidence="4" id="KW-0256">Endoplasmic reticulum</keyword>
<name>A0A0A9XU73_LYGHE</name>
<evidence type="ECO:0000256" key="1">
    <source>
        <dbReference type="ARBA" id="ARBA00004163"/>
    </source>
</evidence>
<dbReference type="AlphaFoldDB" id="A0A0A9XU73"/>
<comment type="similarity">
    <text evidence="9">Belongs to the SEC20 family.</text>
</comment>
<dbReference type="InterPro" id="IPR056173">
    <property type="entry name" value="Sec20_C"/>
</dbReference>
<dbReference type="EMBL" id="GBHO01022919">
    <property type="protein sequence ID" value="JAG20685.1"/>
    <property type="molecule type" value="Transcribed_RNA"/>
</dbReference>
<feature type="region of interest" description="Disordered" evidence="10">
    <location>
        <begin position="149"/>
        <end position="261"/>
    </location>
</feature>
<feature type="domain" description="Sec20 C-terminal" evidence="12">
    <location>
        <begin position="16"/>
        <end position="107"/>
    </location>
</feature>
<evidence type="ECO:0000256" key="3">
    <source>
        <dbReference type="ARBA" id="ARBA00022692"/>
    </source>
</evidence>
<dbReference type="GO" id="GO:0005484">
    <property type="term" value="F:SNAP receptor activity"/>
    <property type="evidence" value="ECO:0007669"/>
    <property type="project" value="InterPro"/>
</dbReference>
<reference evidence="13" key="1">
    <citation type="journal article" date="2014" name="PLoS ONE">
        <title>Transcriptome-Based Identification of ABC Transporters in the Western Tarnished Plant Bug Lygus hesperus.</title>
        <authorList>
            <person name="Hull J.J."/>
            <person name="Chaney K."/>
            <person name="Geib S.M."/>
            <person name="Fabrick J.A."/>
            <person name="Brent C.S."/>
            <person name="Walsh D."/>
            <person name="Lavine L.C."/>
        </authorList>
    </citation>
    <scope>NUCLEOTIDE SEQUENCE</scope>
</reference>
<comment type="subcellular location">
    <subcellularLocation>
        <location evidence="1">Endoplasmic reticulum membrane</location>
        <topology evidence="1">Single-pass type IV membrane protein</topology>
    </subcellularLocation>
</comment>
<evidence type="ECO:0000256" key="7">
    <source>
        <dbReference type="ARBA" id="ARBA00023054"/>
    </source>
</evidence>
<dbReference type="Pfam" id="PF03908">
    <property type="entry name" value="Sec20"/>
    <property type="match status" value="1"/>
</dbReference>
<keyword evidence="8 11" id="KW-0472">Membrane</keyword>
<evidence type="ECO:0000256" key="6">
    <source>
        <dbReference type="ARBA" id="ARBA00022989"/>
    </source>
</evidence>
<organism evidence="13">
    <name type="scientific">Lygus hesperus</name>
    <name type="common">Western plant bug</name>
    <dbReference type="NCBI Taxonomy" id="30085"/>
    <lineage>
        <taxon>Eukaryota</taxon>
        <taxon>Metazoa</taxon>
        <taxon>Ecdysozoa</taxon>
        <taxon>Arthropoda</taxon>
        <taxon>Hexapoda</taxon>
        <taxon>Insecta</taxon>
        <taxon>Pterygota</taxon>
        <taxon>Neoptera</taxon>
        <taxon>Paraneoptera</taxon>
        <taxon>Hemiptera</taxon>
        <taxon>Heteroptera</taxon>
        <taxon>Panheteroptera</taxon>
        <taxon>Cimicomorpha</taxon>
        <taxon>Miridae</taxon>
        <taxon>Mirini</taxon>
        <taxon>Lygus</taxon>
    </lineage>
</organism>
<evidence type="ECO:0000259" key="12">
    <source>
        <dbReference type="Pfam" id="PF03908"/>
    </source>
</evidence>
<feature type="compositionally biased region" description="Acidic residues" evidence="10">
    <location>
        <begin position="179"/>
        <end position="196"/>
    </location>
</feature>
<feature type="transmembrane region" description="Helical" evidence="11">
    <location>
        <begin position="88"/>
        <end position="104"/>
    </location>
</feature>
<evidence type="ECO:0000256" key="8">
    <source>
        <dbReference type="ARBA" id="ARBA00023136"/>
    </source>
</evidence>
<gene>
    <name evidence="13" type="primary">NPSN12</name>
    <name evidence="13" type="ORF">CM83_14227</name>
</gene>
<feature type="compositionally biased region" description="Basic residues" evidence="10">
    <location>
        <begin position="235"/>
        <end position="245"/>
    </location>
</feature>
<accession>A0A0A9XU73</accession>
<evidence type="ECO:0000256" key="5">
    <source>
        <dbReference type="ARBA" id="ARBA00022892"/>
    </source>
</evidence>
<dbReference type="PANTHER" id="PTHR12825:SF0">
    <property type="entry name" value="VESICLE TRANSPORT PROTEIN SEC20"/>
    <property type="match status" value="1"/>
</dbReference>
<feature type="compositionally biased region" description="Polar residues" evidence="10">
    <location>
        <begin position="206"/>
        <end position="215"/>
    </location>
</feature>
<keyword evidence="5" id="KW-0931">ER-Golgi transport</keyword>
<evidence type="ECO:0000313" key="13">
    <source>
        <dbReference type="EMBL" id="JAG20685.1"/>
    </source>
</evidence>
<evidence type="ECO:0000256" key="11">
    <source>
        <dbReference type="SAM" id="Phobius"/>
    </source>
</evidence>
<keyword evidence="6 11" id="KW-1133">Transmembrane helix</keyword>
<dbReference type="GO" id="GO:0005789">
    <property type="term" value="C:endoplasmic reticulum membrane"/>
    <property type="evidence" value="ECO:0007669"/>
    <property type="project" value="UniProtKB-SubCell"/>
</dbReference>
<sequence>MAQQHGKKKAGDKTAQQADEVIESLMRTRKFVNDGIVAATASNTSLNTSTDILHQIRNEADSIESALGTSNKLVHKLRKKERWEQRKVLLSFVVLVLVALYIILQRLLPILTLPMYLFTPFTSLYRSVRDSESSNVLLRYTGLTRTAAGNFTTTSTRPTAYDNLQPTHASPYPERIDGGSDDDDGAYDDDVEDDGYTWDAVGANPLSVNNPTPYYQGQELYPPHNSPNAGDNKPAKRMRKRRTKQPKQQQQPPRYVPTNEVQYSAQGVDTINTAATAAAAAAAAAYYQQQQ</sequence>
<evidence type="ECO:0000256" key="4">
    <source>
        <dbReference type="ARBA" id="ARBA00022824"/>
    </source>
</evidence>
<keyword evidence="2" id="KW-0813">Transport</keyword>
<dbReference type="PANTHER" id="PTHR12825">
    <property type="entry name" value="BNIP1-RELATED"/>
    <property type="match status" value="1"/>
</dbReference>
<dbReference type="InterPro" id="IPR005606">
    <property type="entry name" value="Sec20"/>
</dbReference>
<reference evidence="13" key="2">
    <citation type="submission" date="2014-07" db="EMBL/GenBank/DDBJ databases">
        <authorList>
            <person name="Hull J."/>
        </authorList>
    </citation>
    <scope>NUCLEOTIDE SEQUENCE</scope>
</reference>
<protein>
    <submittedName>
        <fullName evidence="13">Putative plant SNARE 12</fullName>
    </submittedName>
</protein>
<dbReference type="GO" id="GO:0031201">
    <property type="term" value="C:SNARE complex"/>
    <property type="evidence" value="ECO:0007669"/>
    <property type="project" value="TreeGrafter"/>
</dbReference>
<keyword evidence="3 11" id="KW-0812">Transmembrane</keyword>
<evidence type="ECO:0000256" key="10">
    <source>
        <dbReference type="SAM" id="MobiDB-lite"/>
    </source>
</evidence>
<dbReference type="GO" id="GO:0006890">
    <property type="term" value="P:retrograde vesicle-mediated transport, Golgi to endoplasmic reticulum"/>
    <property type="evidence" value="ECO:0007669"/>
    <property type="project" value="InterPro"/>
</dbReference>
<proteinExistence type="inferred from homology"/>
<evidence type="ECO:0000256" key="9">
    <source>
        <dbReference type="ARBA" id="ARBA00037934"/>
    </source>
</evidence>
<feature type="compositionally biased region" description="Polar residues" evidence="10">
    <location>
        <begin position="149"/>
        <end position="168"/>
    </location>
</feature>
<keyword evidence="7" id="KW-0175">Coiled coil</keyword>
<evidence type="ECO:0000256" key="2">
    <source>
        <dbReference type="ARBA" id="ARBA00022448"/>
    </source>
</evidence>